<dbReference type="AlphaFoldDB" id="A0A1F7ZY68"/>
<reference evidence="5 6" key="1">
    <citation type="journal article" date="2016" name="Genome Biol. Evol.">
        <title>Draft genome sequence of an aflatoxigenic Aspergillus species, A. bombycis.</title>
        <authorList>
            <person name="Moore G.G."/>
            <person name="Mack B.M."/>
            <person name="Beltz S.B."/>
            <person name="Gilbert M.K."/>
        </authorList>
    </citation>
    <scope>NUCLEOTIDE SEQUENCE [LARGE SCALE GENOMIC DNA]</scope>
    <source>
        <strain evidence="6">NRRL 26010</strain>
    </source>
</reference>
<evidence type="ECO:0000259" key="4">
    <source>
        <dbReference type="Pfam" id="PF00135"/>
    </source>
</evidence>
<accession>A0A1F7ZY68</accession>
<dbReference type="InterPro" id="IPR002018">
    <property type="entry name" value="CarbesteraseB"/>
</dbReference>
<protein>
    <recommendedName>
        <fullName evidence="3">Carboxylic ester hydrolase</fullName>
        <ecNumber evidence="3">3.1.1.-</ecNumber>
    </recommendedName>
</protein>
<dbReference type="RefSeq" id="XP_022388084.1">
    <property type="nucleotide sequence ID" value="XM_022533904.1"/>
</dbReference>
<dbReference type="SUPFAM" id="SSF53474">
    <property type="entry name" value="alpha/beta-Hydrolases"/>
    <property type="match status" value="1"/>
</dbReference>
<evidence type="ECO:0000256" key="3">
    <source>
        <dbReference type="RuleBase" id="RU361235"/>
    </source>
</evidence>
<dbReference type="Proteomes" id="UP000179179">
    <property type="component" value="Unassembled WGS sequence"/>
</dbReference>
<name>A0A1F7ZY68_9EURO</name>
<dbReference type="STRING" id="109264.A0A1F7ZY68"/>
<comment type="similarity">
    <text evidence="1 3">Belongs to the type-B carboxylesterase/lipase family.</text>
</comment>
<keyword evidence="6" id="KW-1185">Reference proteome</keyword>
<dbReference type="Gene3D" id="3.40.50.1820">
    <property type="entry name" value="alpha/beta hydrolase"/>
    <property type="match status" value="1"/>
</dbReference>
<dbReference type="PANTHER" id="PTHR11559">
    <property type="entry name" value="CARBOXYLESTERASE"/>
    <property type="match status" value="1"/>
</dbReference>
<dbReference type="OrthoDB" id="408631at2759"/>
<dbReference type="EC" id="3.1.1.-" evidence="3"/>
<organism evidence="5 6">
    <name type="scientific">Aspergillus bombycis</name>
    <dbReference type="NCBI Taxonomy" id="109264"/>
    <lineage>
        <taxon>Eukaryota</taxon>
        <taxon>Fungi</taxon>
        <taxon>Dikarya</taxon>
        <taxon>Ascomycota</taxon>
        <taxon>Pezizomycotina</taxon>
        <taxon>Eurotiomycetes</taxon>
        <taxon>Eurotiomycetidae</taxon>
        <taxon>Eurotiales</taxon>
        <taxon>Aspergillaceae</taxon>
        <taxon>Aspergillus</taxon>
    </lineage>
</organism>
<dbReference type="EMBL" id="LYCR01000056">
    <property type="protein sequence ID" value="OGM44367.1"/>
    <property type="molecule type" value="Genomic_DNA"/>
</dbReference>
<dbReference type="InterPro" id="IPR019826">
    <property type="entry name" value="Carboxylesterase_B_AS"/>
</dbReference>
<proteinExistence type="inferred from homology"/>
<comment type="caution">
    <text evidence="5">The sequence shown here is derived from an EMBL/GenBank/DDBJ whole genome shotgun (WGS) entry which is preliminary data.</text>
</comment>
<dbReference type="InterPro" id="IPR050309">
    <property type="entry name" value="Type-B_Carboxylest/Lipase"/>
</dbReference>
<evidence type="ECO:0000313" key="5">
    <source>
        <dbReference type="EMBL" id="OGM44367.1"/>
    </source>
</evidence>
<dbReference type="GeneID" id="34450165"/>
<evidence type="ECO:0000256" key="1">
    <source>
        <dbReference type="ARBA" id="ARBA00005964"/>
    </source>
</evidence>
<sequence length="582" mass="65000">MIIDLSISALTFFLVTYWHISTVSSLPVVDLGYELHQAFSLNEATGLYNFSNIRYAAPPLGNLRFRAPLPPKVNRAEVQTGALGRICPQATPIWSRYIMPQFLKSYFTNSTFNASLDVSSYPVPLIQDPRISEDCLFLDVVVPQKVFDRAQSRPPIPKESLAPVIVYFYGGGYVLGDKSDVDPSGLIQRSRQQDKDGVIYVALNYRLGAFGWLAGHTVSRKGTPNAALHDQRLGLTWVTQNIHLFGGDANRVTVMGVSAGSGSILHQLTAYQGLQGPSLFQQAILQSPAWEPNYDTDKQERTFRRYLELLNVSSIEEARQLASEKLIAANAYQVSSSLYGTFTYGPAVDGVFVSDLPAKLLLRGEFDHSVRILNGHTLNEALMYTPPSSFQEWGLLALMDEHFLDLSEDMKETIVNVLYPPILDGKYGYRGWVERVSSVLSDICFQCNSYHLNHAYKNSTYSYVFSIPPAMHWMDHPYSFYIRGVKPLVDSPLFQVTNETVAFILQDYVTSFVQTGKPTSPLAPPLEIYGPESRVVSIGMNNITGVRDPACNARCVYWQNAFTYSQDEPRGVFRLLNGGQGL</sequence>
<dbReference type="GO" id="GO:0016787">
    <property type="term" value="F:hydrolase activity"/>
    <property type="evidence" value="ECO:0007669"/>
    <property type="project" value="UniProtKB-KW"/>
</dbReference>
<evidence type="ECO:0000313" key="6">
    <source>
        <dbReference type="Proteomes" id="UP000179179"/>
    </source>
</evidence>
<gene>
    <name evidence="5" type="ORF">ABOM_006775</name>
</gene>
<keyword evidence="2 3" id="KW-0378">Hydrolase</keyword>
<dbReference type="Pfam" id="PF00135">
    <property type="entry name" value="COesterase"/>
    <property type="match status" value="1"/>
</dbReference>
<dbReference type="PROSITE" id="PS00941">
    <property type="entry name" value="CARBOXYLESTERASE_B_2"/>
    <property type="match status" value="1"/>
</dbReference>
<dbReference type="InterPro" id="IPR019819">
    <property type="entry name" value="Carboxylesterase_B_CS"/>
</dbReference>
<dbReference type="PROSITE" id="PS00122">
    <property type="entry name" value="CARBOXYLESTERASE_B_1"/>
    <property type="match status" value="1"/>
</dbReference>
<dbReference type="InterPro" id="IPR029058">
    <property type="entry name" value="AB_hydrolase_fold"/>
</dbReference>
<feature type="domain" description="Carboxylesterase type B" evidence="4">
    <location>
        <begin position="44"/>
        <end position="541"/>
    </location>
</feature>
<evidence type="ECO:0000256" key="2">
    <source>
        <dbReference type="ARBA" id="ARBA00022801"/>
    </source>
</evidence>